<proteinExistence type="predicted"/>
<dbReference type="EMBL" id="BTPD01000005">
    <property type="protein sequence ID" value="GMQ29223.1"/>
    <property type="molecule type" value="Genomic_DNA"/>
</dbReference>
<evidence type="ECO:0000313" key="2">
    <source>
        <dbReference type="Proteomes" id="UP001338309"/>
    </source>
</evidence>
<comment type="caution">
    <text evidence="1">The sequence shown here is derived from an EMBL/GenBank/DDBJ whole genome shotgun (WGS) entry which is preliminary data.</text>
</comment>
<evidence type="ECO:0000313" key="1">
    <source>
        <dbReference type="EMBL" id="GMQ29223.1"/>
    </source>
</evidence>
<keyword evidence="2" id="KW-1185">Reference proteome</keyword>
<dbReference type="RefSeq" id="WP_338223946.1">
    <property type="nucleotide sequence ID" value="NZ_BTPD01000005.1"/>
</dbReference>
<reference evidence="1 2" key="1">
    <citation type="submission" date="2023-08" db="EMBL/GenBank/DDBJ databases">
        <title>Draft genome sequence of Algoriphagus confluentis.</title>
        <authorList>
            <person name="Takatani N."/>
            <person name="Hosokawa M."/>
            <person name="Sawabe T."/>
        </authorList>
    </citation>
    <scope>NUCLEOTIDE SEQUENCE [LARGE SCALE GENOMIC DNA]</scope>
    <source>
        <strain evidence="1 2">NBRC 111222</strain>
    </source>
</reference>
<accession>A0ABQ6PN83</accession>
<protein>
    <submittedName>
        <fullName evidence="1">Uncharacterized protein</fullName>
    </submittedName>
</protein>
<gene>
    <name evidence="1" type="ORF">Aconfl_18660</name>
</gene>
<sequence length="120" mass="13830">MELFDVLKNLQEDYSGKPDPGFYLNIHESLEQFKGKTFSQKFALYEVNFNEDLTVERVKIIHGFGKKVDQVLMKGLSQPGWMILPNRSQLSVPRGSKKLEGIFYYESKEGNPSFLSSFDL</sequence>
<name>A0ABQ6PN83_9BACT</name>
<dbReference type="Proteomes" id="UP001338309">
    <property type="component" value="Unassembled WGS sequence"/>
</dbReference>
<organism evidence="1 2">
    <name type="scientific">Algoriphagus confluentis</name>
    <dbReference type="NCBI Taxonomy" id="1697556"/>
    <lineage>
        <taxon>Bacteria</taxon>
        <taxon>Pseudomonadati</taxon>
        <taxon>Bacteroidota</taxon>
        <taxon>Cytophagia</taxon>
        <taxon>Cytophagales</taxon>
        <taxon>Cyclobacteriaceae</taxon>
        <taxon>Algoriphagus</taxon>
    </lineage>
</organism>